<protein>
    <submittedName>
        <fullName evidence="1">Transcriptional regulator</fullName>
    </submittedName>
</protein>
<organism evidence="1">
    <name type="scientific">Rhizobium fredii</name>
    <name type="common">Sinorhizobium fredii</name>
    <dbReference type="NCBI Taxonomy" id="380"/>
    <lineage>
        <taxon>Bacteria</taxon>
        <taxon>Pseudomonadati</taxon>
        <taxon>Pseudomonadota</taxon>
        <taxon>Alphaproteobacteria</taxon>
        <taxon>Hyphomicrobiales</taxon>
        <taxon>Rhizobiaceae</taxon>
        <taxon>Sinorhizobium/Ensifer group</taxon>
        <taxon>Sinorhizobium</taxon>
    </lineage>
</organism>
<feature type="non-terminal residue" evidence="1">
    <location>
        <position position="48"/>
    </location>
</feature>
<sequence length="48" mass="5432">MAAWQPPRLCCARPPNFQTWGGNALLFPIFSTAPKMKVAFRAKPRETQ</sequence>
<name>D1CSX9_RHIFR</name>
<dbReference type="EMBL" id="DQ403428">
    <property type="protein sequence ID" value="ABD74933.1"/>
    <property type="molecule type" value="Genomic_DNA"/>
</dbReference>
<reference evidence="1" key="1">
    <citation type="submission" date="2006-02" db="EMBL/GenBank/DDBJ databases">
        <title>Sampling the accessory genome of the Sinorhizobium genus by suppressive subtractive hybridization.</title>
        <authorList>
            <person name="Moulin L."/>
            <person name="Ghazoui Z."/>
            <person name="Young P."/>
        </authorList>
    </citation>
    <scope>NUCLEOTIDE SEQUENCE</scope>
    <source>
        <strain evidence="1">LMG6217</strain>
    </source>
</reference>
<evidence type="ECO:0000313" key="1">
    <source>
        <dbReference type="EMBL" id="ABD74933.1"/>
    </source>
</evidence>
<dbReference type="AlphaFoldDB" id="D1CSX9"/>
<proteinExistence type="predicted"/>
<accession>D1CSX9</accession>